<keyword evidence="8" id="KW-0805">Transcription regulation</keyword>
<keyword evidence="4" id="KW-0645">Protease</keyword>
<feature type="region of interest" description="Disordered" evidence="13">
    <location>
        <begin position="219"/>
        <end position="266"/>
    </location>
</feature>
<dbReference type="EC" id="3.4.19.12" evidence="3"/>
<evidence type="ECO:0000256" key="10">
    <source>
        <dbReference type="ARBA" id="ARBA00023242"/>
    </source>
</evidence>
<evidence type="ECO:0000256" key="5">
    <source>
        <dbReference type="ARBA" id="ARBA00022786"/>
    </source>
</evidence>
<sequence>MLCAQHALNSLLQGDYFTAPDLSAIARSLDTLEQSYSEGNDNRTSTNMDDTGFFSVQVLENALDVWGLSEAMKSYQDHPHTQFAFILNLEQHWFTLRSFGDHAAQGQGHTHWFNLNSFLQRPEWVSKTYLGMMLQQAESEGYSVFAVTPVDPMALSLPRSSADDLASEISEPNTNTPSGRLSTIRTPHAPEGLENEDLELQAALQASLASEPEASWAGPFVPNLSSGSSGPSIARGARGPGPNPHPASFSIPSSSMHPPEPADPVAASVARNRALLERMQREQEFVLREQYDDEIAHFAPGDARAAQAGTTAEGDETDDDEMRRAIMESLARQRRARDGDDYMDDEDFDPDAALGRAQPAWPGPSASMAGDRVYDDDDAELQAALKASLETVPAGFQVPEFAPLAPAPPVASVASGARAPPVDEADASSVTDTEPETEPDSEIGSAPEAPQEDVSVEEMRRRRLARFS</sequence>
<evidence type="ECO:0000256" key="7">
    <source>
        <dbReference type="ARBA" id="ARBA00022807"/>
    </source>
</evidence>
<dbReference type="GeneID" id="20665808"/>
<dbReference type="Pfam" id="PF02099">
    <property type="entry name" value="Josephin"/>
    <property type="match status" value="1"/>
</dbReference>
<dbReference type="InParanoid" id="W4K4Q8"/>
<keyword evidence="5" id="KW-0833">Ubl conjugation pathway</keyword>
<dbReference type="GO" id="GO:0005634">
    <property type="term" value="C:nucleus"/>
    <property type="evidence" value="ECO:0007669"/>
    <property type="project" value="UniProtKB-SubCell"/>
</dbReference>
<evidence type="ECO:0000256" key="4">
    <source>
        <dbReference type="ARBA" id="ARBA00022670"/>
    </source>
</evidence>
<proteinExistence type="predicted"/>
<dbReference type="EMBL" id="KI925459">
    <property type="protein sequence ID" value="ETW80793.1"/>
    <property type="molecule type" value="Genomic_DNA"/>
</dbReference>
<comment type="catalytic activity">
    <reaction evidence="1">
        <text>Thiol-dependent hydrolysis of ester, thioester, amide, peptide and isopeptide bonds formed by the C-terminal Gly of ubiquitin (a 76-residue protein attached to proteins as an intracellular targeting signal).</text>
        <dbReference type="EC" id="3.4.19.12"/>
    </reaction>
</comment>
<dbReference type="InterPro" id="IPR033865">
    <property type="entry name" value="Ataxin-3"/>
</dbReference>
<feature type="domain" description="Josephin" evidence="14">
    <location>
        <begin position="1"/>
        <end position="162"/>
    </location>
</feature>
<feature type="active site" description="Proton acceptor" evidence="11">
    <location>
        <position position="92"/>
    </location>
</feature>
<dbReference type="eggNOG" id="KOG2935">
    <property type="taxonomic scope" value="Eukaryota"/>
</dbReference>
<gene>
    <name evidence="15" type="ORF">HETIRDRAFT_101892</name>
</gene>
<evidence type="ECO:0000313" key="15">
    <source>
        <dbReference type="EMBL" id="ETW80793.1"/>
    </source>
</evidence>
<dbReference type="SMART" id="SM00726">
    <property type="entry name" value="UIM"/>
    <property type="match status" value="3"/>
</dbReference>
<evidence type="ECO:0000259" key="14">
    <source>
        <dbReference type="PROSITE" id="PS50957"/>
    </source>
</evidence>
<evidence type="ECO:0000256" key="9">
    <source>
        <dbReference type="ARBA" id="ARBA00023163"/>
    </source>
</evidence>
<evidence type="ECO:0000256" key="6">
    <source>
        <dbReference type="ARBA" id="ARBA00022801"/>
    </source>
</evidence>
<dbReference type="Proteomes" id="UP000030671">
    <property type="component" value="Unassembled WGS sequence"/>
</dbReference>
<evidence type="ECO:0000256" key="2">
    <source>
        <dbReference type="ARBA" id="ARBA00004123"/>
    </source>
</evidence>
<dbReference type="InterPro" id="IPR003903">
    <property type="entry name" value="UIM_dom"/>
</dbReference>
<evidence type="ECO:0000256" key="8">
    <source>
        <dbReference type="ARBA" id="ARBA00023015"/>
    </source>
</evidence>
<feature type="compositionally biased region" description="Acidic residues" evidence="13">
    <location>
        <begin position="341"/>
        <end position="350"/>
    </location>
</feature>
<evidence type="ECO:0000313" key="16">
    <source>
        <dbReference type="Proteomes" id="UP000030671"/>
    </source>
</evidence>
<evidence type="ECO:0000256" key="1">
    <source>
        <dbReference type="ARBA" id="ARBA00000707"/>
    </source>
</evidence>
<keyword evidence="7" id="KW-0788">Thiol protease</keyword>
<dbReference type="PANTHER" id="PTHR14159:SF0">
    <property type="entry name" value="ATAXIN-3-RELATED"/>
    <property type="match status" value="1"/>
</dbReference>
<dbReference type="PANTHER" id="PTHR14159">
    <property type="entry name" value="ATAXIN-3-RELATED"/>
    <property type="match status" value="1"/>
</dbReference>
<feature type="region of interest" description="Disordered" evidence="13">
    <location>
        <begin position="300"/>
        <end position="375"/>
    </location>
</feature>
<dbReference type="GO" id="GO:0004843">
    <property type="term" value="F:cysteine-type deubiquitinase activity"/>
    <property type="evidence" value="ECO:0007669"/>
    <property type="project" value="UniProtKB-EC"/>
</dbReference>
<comment type="caution">
    <text evidence="12">Lacks conserved residue(s) required for the propagation of feature annotation.</text>
</comment>
<dbReference type="Gene3D" id="1.10.287.10">
    <property type="entry name" value="S15/NS1, RNA-binding"/>
    <property type="match status" value="1"/>
</dbReference>
<feature type="active site" evidence="11">
    <location>
        <position position="116"/>
    </location>
</feature>
<evidence type="ECO:0000256" key="13">
    <source>
        <dbReference type="SAM" id="MobiDB-lite"/>
    </source>
</evidence>
<keyword evidence="6" id="KW-0378">Hydrolase</keyword>
<dbReference type="PROSITE" id="PS50330">
    <property type="entry name" value="UIM"/>
    <property type="match status" value="1"/>
</dbReference>
<feature type="compositionally biased region" description="Polar residues" evidence="13">
    <location>
        <begin position="170"/>
        <end position="185"/>
    </location>
</feature>
<dbReference type="RefSeq" id="XP_009547497.1">
    <property type="nucleotide sequence ID" value="XM_009549202.1"/>
</dbReference>
<feature type="region of interest" description="Disordered" evidence="13">
    <location>
        <begin position="159"/>
        <end position="189"/>
    </location>
</feature>
<dbReference type="STRING" id="747525.W4K4Q8"/>
<dbReference type="Gene3D" id="3.90.70.40">
    <property type="match status" value="1"/>
</dbReference>
<feature type="region of interest" description="Disordered" evidence="13">
    <location>
        <begin position="400"/>
        <end position="468"/>
    </location>
</feature>
<dbReference type="KEGG" id="hir:HETIRDRAFT_101892"/>
<evidence type="ECO:0000256" key="11">
    <source>
        <dbReference type="PIRSR" id="PIRSR633865-1"/>
    </source>
</evidence>
<organism evidence="15 16">
    <name type="scientific">Heterobasidion irregulare (strain TC 32-1)</name>
    <dbReference type="NCBI Taxonomy" id="747525"/>
    <lineage>
        <taxon>Eukaryota</taxon>
        <taxon>Fungi</taxon>
        <taxon>Dikarya</taxon>
        <taxon>Basidiomycota</taxon>
        <taxon>Agaricomycotina</taxon>
        <taxon>Agaricomycetes</taxon>
        <taxon>Russulales</taxon>
        <taxon>Bondarzewiaceae</taxon>
        <taxon>Heterobasidion</taxon>
        <taxon>Heterobasidion annosum species complex</taxon>
    </lineage>
</organism>
<dbReference type="InterPro" id="IPR006155">
    <property type="entry name" value="Josephin"/>
</dbReference>
<reference evidence="15 16" key="1">
    <citation type="journal article" date="2012" name="New Phytol.">
        <title>Insight into trade-off between wood decay and parasitism from the genome of a fungal forest pathogen.</title>
        <authorList>
            <person name="Olson A."/>
            <person name="Aerts A."/>
            <person name="Asiegbu F."/>
            <person name="Belbahri L."/>
            <person name="Bouzid O."/>
            <person name="Broberg A."/>
            <person name="Canback B."/>
            <person name="Coutinho P.M."/>
            <person name="Cullen D."/>
            <person name="Dalman K."/>
            <person name="Deflorio G."/>
            <person name="van Diepen L.T."/>
            <person name="Dunand C."/>
            <person name="Duplessis S."/>
            <person name="Durling M."/>
            <person name="Gonthier P."/>
            <person name="Grimwood J."/>
            <person name="Fossdal C.G."/>
            <person name="Hansson D."/>
            <person name="Henrissat B."/>
            <person name="Hietala A."/>
            <person name="Himmelstrand K."/>
            <person name="Hoffmeister D."/>
            <person name="Hogberg N."/>
            <person name="James T.Y."/>
            <person name="Karlsson M."/>
            <person name="Kohler A."/>
            <person name="Kues U."/>
            <person name="Lee Y.H."/>
            <person name="Lin Y.C."/>
            <person name="Lind M."/>
            <person name="Lindquist E."/>
            <person name="Lombard V."/>
            <person name="Lucas S."/>
            <person name="Lunden K."/>
            <person name="Morin E."/>
            <person name="Murat C."/>
            <person name="Park J."/>
            <person name="Raffaello T."/>
            <person name="Rouze P."/>
            <person name="Salamov A."/>
            <person name="Schmutz J."/>
            <person name="Solheim H."/>
            <person name="Stahlberg J."/>
            <person name="Velez H."/>
            <person name="de Vries R.P."/>
            <person name="Wiebenga A."/>
            <person name="Woodward S."/>
            <person name="Yakovlev I."/>
            <person name="Garbelotto M."/>
            <person name="Martin F."/>
            <person name="Grigoriev I.V."/>
            <person name="Stenlid J."/>
        </authorList>
    </citation>
    <scope>NUCLEOTIDE SEQUENCE [LARGE SCALE GENOMIC DNA]</scope>
    <source>
        <strain evidence="15 16">TC 32-1</strain>
    </source>
</reference>
<keyword evidence="16" id="KW-1185">Reference proteome</keyword>
<comment type="subcellular location">
    <subcellularLocation>
        <location evidence="2">Nucleus</location>
    </subcellularLocation>
</comment>
<protein>
    <recommendedName>
        <fullName evidence="3">ubiquitinyl hydrolase 1</fullName>
        <ecNumber evidence="3">3.4.19.12</ecNumber>
    </recommendedName>
</protein>
<feature type="compositionally biased region" description="Low complexity" evidence="13">
    <location>
        <begin position="400"/>
        <end position="422"/>
    </location>
</feature>
<dbReference type="SMART" id="SM01246">
    <property type="entry name" value="Josephin"/>
    <property type="match status" value="1"/>
</dbReference>
<name>W4K4Q8_HETIT</name>
<accession>W4K4Q8</accession>
<evidence type="ECO:0000256" key="12">
    <source>
        <dbReference type="PROSITE-ProRule" id="PRU00331"/>
    </source>
</evidence>
<dbReference type="GO" id="GO:0006508">
    <property type="term" value="P:proteolysis"/>
    <property type="evidence" value="ECO:0007669"/>
    <property type="project" value="UniProtKB-KW"/>
</dbReference>
<keyword evidence="10" id="KW-0539">Nucleus</keyword>
<dbReference type="HOGENOM" id="CLU_031228_4_1_1"/>
<evidence type="ECO:0000256" key="3">
    <source>
        <dbReference type="ARBA" id="ARBA00012759"/>
    </source>
</evidence>
<dbReference type="PROSITE" id="PS50957">
    <property type="entry name" value="JOSEPHIN"/>
    <property type="match status" value="1"/>
</dbReference>
<keyword evidence="9" id="KW-0804">Transcription</keyword>
<feature type="active site" description="Nucleophile" evidence="11">
    <location>
        <position position="3"/>
    </location>
</feature>
<dbReference type="PRINTS" id="PR01233">
    <property type="entry name" value="JOSEPHIN"/>
</dbReference>
<dbReference type="OrthoDB" id="10063692at2759"/>
<dbReference type="GO" id="GO:0016579">
    <property type="term" value="P:protein deubiquitination"/>
    <property type="evidence" value="ECO:0007669"/>
    <property type="project" value="InterPro"/>
</dbReference>
<dbReference type="AlphaFoldDB" id="W4K4Q8"/>